<reference evidence="1" key="1">
    <citation type="submission" date="2018-05" db="EMBL/GenBank/DDBJ databases">
        <authorList>
            <person name="Lanie J.A."/>
            <person name="Ng W.-L."/>
            <person name="Kazmierczak K.M."/>
            <person name="Andrzejewski T.M."/>
            <person name="Davidsen T.M."/>
            <person name="Wayne K.J."/>
            <person name="Tettelin H."/>
            <person name="Glass J.I."/>
            <person name="Rusch D."/>
            <person name="Podicherti R."/>
            <person name="Tsui H.-C.T."/>
            <person name="Winkler M.E."/>
        </authorList>
    </citation>
    <scope>NUCLEOTIDE SEQUENCE</scope>
</reference>
<feature type="non-terminal residue" evidence="1">
    <location>
        <position position="293"/>
    </location>
</feature>
<dbReference type="SUPFAM" id="SSF56784">
    <property type="entry name" value="HAD-like"/>
    <property type="match status" value="1"/>
</dbReference>
<gene>
    <name evidence="1" type="ORF">METZ01_LOCUS386423</name>
</gene>
<dbReference type="EMBL" id="UINC01144205">
    <property type="protein sequence ID" value="SVD33569.1"/>
    <property type="molecule type" value="Genomic_DNA"/>
</dbReference>
<proteinExistence type="predicted"/>
<dbReference type="AlphaFoldDB" id="A0A382UH28"/>
<dbReference type="InterPro" id="IPR010033">
    <property type="entry name" value="HAD_SF_ppase_IIIC"/>
</dbReference>
<evidence type="ECO:0000313" key="1">
    <source>
        <dbReference type="EMBL" id="SVD33569.1"/>
    </source>
</evidence>
<name>A0A382UH28_9ZZZZ</name>
<dbReference type="NCBIfam" id="TIGR01681">
    <property type="entry name" value="HAD-SF-IIIC"/>
    <property type="match status" value="1"/>
</dbReference>
<dbReference type="InterPro" id="IPR036412">
    <property type="entry name" value="HAD-like_sf"/>
</dbReference>
<dbReference type="InterPro" id="IPR036514">
    <property type="entry name" value="SGNH_hydro_sf"/>
</dbReference>
<organism evidence="1">
    <name type="scientific">marine metagenome</name>
    <dbReference type="NCBI Taxonomy" id="408172"/>
    <lineage>
        <taxon>unclassified sequences</taxon>
        <taxon>metagenomes</taxon>
        <taxon>ecological metagenomes</taxon>
    </lineage>
</organism>
<protein>
    <recommendedName>
        <fullName evidence="2">FCP1 homology domain-containing protein</fullName>
    </recommendedName>
</protein>
<dbReference type="Gene3D" id="3.40.50.1000">
    <property type="entry name" value="HAD superfamily/HAD-like"/>
    <property type="match status" value="1"/>
</dbReference>
<accession>A0A382UH28</accession>
<sequence>NYIKKESSVFLHDFNGFVSSFGENNVFNFKQFHFGDIKIALDFIPYFSHELMSYVKPILGINRKCIVLDLDNTLWGGIVGEEGFNGIKLDTTPPGNAFLEFQQNLLALNKRGIILAINSKNNHDDGFQVIRDHPNMILREENFACLKINWEDKVSNMIEIANELNIGLDSMIFFDDDPVNREYMKKSLPEVLTIDIPNDPSEYSRILRSINDLNVLKITGEDENRSKMYVQERKRTDLKKSSIGINEFLNQLDIKIQIKKADDFTIPRISQLTLKTNQFNLTTKRYQEEDIRD</sequence>
<dbReference type="Gene3D" id="3.40.50.1110">
    <property type="entry name" value="SGNH hydrolase"/>
    <property type="match status" value="1"/>
</dbReference>
<evidence type="ECO:0008006" key="2">
    <source>
        <dbReference type="Google" id="ProtNLM"/>
    </source>
</evidence>
<dbReference type="NCBIfam" id="TIGR01686">
    <property type="entry name" value="FkbH"/>
    <property type="match status" value="1"/>
</dbReference>
<feature type="non-terminal residue" evidence="1">
    <location>
        <position position="1"/>
    </location>
</feature>
<dbReference type="InterPro" id="IPR023214">
    <property type="entry name" value="HAD_sf"/>
</dbReference>
<dbReference type="InterPro" id="IPR010037">
    <property type="entry name" value="FkbH_domain"/>
</dbReference>